<dbReference type="Gene3D" id="2.160.20.10">
    <property type="entry name" value="Single-stranded right-handed beta-helix, Pectin lyase-like"/>
    <property type="match status" value="1"/>
</dbReference>
<reference evidence="4 5" key="1">
    <citation type="submission" date="2019-08" db="EMBL/GenBank/DDBJ databases">
        <title>Deep-cultivation of Planctomycetes and their phenomic and genomic characterization uncovers novel biology.</title>
        <authorList>
            <person name="Wiegand S."/>
            <person name="Jogler M."/>
            <person name="Boedeker C."/>
            <person name="Pinto D."/>
            <person name="Vollmers J."/>
            <person name="Rivas-Marin E."/>
            <person name="Kohn T."/>
            <person name="Peeters S.H."/>
            <person name="Heuer A."/>
            <person name="Rast P."/>
            <person name="Oberbeckmann S."/>
            <person name="Bunk B."/>
            <person name="Jeske O."/>
            <person name="Meyerdierks A."/>
            <person name="Storesund J.E."/>
            <person name="Kallscheuer N."/>
            <person name="Luecker S."/>
            <person name="Lage O.M."/>
            <person name="Pohl T."/>
            <person name="Merkel B.J."/>
            <person name="Hornburger P."/>
            <person name="Mueller R.-W."/>
            <person name="Bruemmer F."/>
            <person name="Labrenz M."/>
            <person name="Spormann A.M."/>
            <person name="Op den Camp H."/>
            <person name="Overmann J."/>
            <person name="Amann R."/>
            <person name="Jetten M.S.M."/>
            <person name="Mascher T."/>
            <person name="Medema M.H."/>
            <person name="Devos D.P."/>
            <person name="Kaster A.-K."/>
            <person name="Ovreas L."/>
            <person name="Rohde M."/>
            <person name="Galperin M.Y."/>
            <person name="Jogler C."/>
        </authorList>
    </citation>
    <scope>NUCLEOTIDE SEQUENCE [LARGE SCALE GENOMIC DNA]</scope>
    <source>
        <strain evidence="4 5">Pr1d</strain>
    </source>
</reference>
<dbReference type="Proteomes" id="UP000323917">
    <property type="component" value="Chromosome"/>
</dbReference>
<dbReference type="EMBL" id="CP042913">
    <property type="protein sequence ID" value="QEG34169.1"/>
    <property type="molecule type" value="Genomic_DNA"/>
</dbReference>
<dbReference type="InterPro" id="IPR052063">
    <property type="entry name" value="Polysaccharide_Lyase_1"/>
</dbReference>
<gene>
    <name evidence="4" type="ORF">Pr1d_14420</name>
</gene>
<dbReference type="PANTHER" id="PTHR42970:SF1">
    <property type="entry name" value="PECTATE LYASE C-RELATED"/>
    <property type="match status" value="1"/>
</dbReference>
<dbReference type="InterPro" id="IPR012334">
    <property type="entry name" value="Pectin_lyas_fold"/>
</dbReference>
<feature type="compositionally biased region" description="Basic and acidic residues" evidence="3">
    <location>
        <begin position="424"/>
        <end position="446"/>
    </location>
</feature>
<keyword evidence="5" id="KW-1185">Reference proteome</keyword>
<organism evidence="4 5">
    <name type="scientific">Bythopirellula goksoeyrii</name>
    <dbReference type="NCBI Taxonomy" id="1400387"/>
    <lineage>
        <taxon>Bacteria</taxon>
        <taxon>Pseudomonadati</taxon>
        <taxon>Planctomycetota</taxon>
        <taxon>Planctomycetia</taxon>
        <taxon>Pirellulales</taxon>
        <taxon>Lacipirellulaceae</taxon>
        <taxon>Bythopirellula</taxon>
    </lineage>
</organism>
<evidence type="ECO:0000256" key="1">
    <source>
        <dbReference type="ARBA" id="ARBA00022723"/>
    </source>
</evidence>
<dbReference type="PANTHER" id="PTHR42970">
    <property type="entry name" value="PECTATE LYASE C-RELATED"/>
    <property type="match status" value="1"/>
</dbReference>
<dbReference type="SUPFAM" id="SSF51126">
    <property type="entry name" value="Pectin lyase-like"/>
    <property type="match status" value="1"/>
</dbReference>
<dbReference type="OrthoDB" id="9804686at2"/>
<evidence type="ECO:0000256" key="2">
    <source>
        <dbReference type="ARBA" id="ARBA00023180"/>
    </source>
</evidence>
<protein>
    <recommendedName>
        <fullName evidence="6">Pectate trisaccharide-lyase</fullName>
    </recommendedName>
</protein>
<feature type="region of interest" description="Disordered" evidence="3">
    <location>
        <begin position="383"/>
        <end position="456"/>
    </location>
</feature>
<dbReference type="GO" id="GO:0046872">
    <property type="term" value="F:metal ion binding"/>
    <property type="evidence" value="ECO:0007669"/>
    <property type="project" value="UniProtKB-KW"/>
</dbReference>
<dbReference type="AlphaFoldDB" id="A0A5B9Q8Z8"/>
<dbReference type="KEGG" id="bgok:Pr1d_14420"/>
<dbReference type="InterPro" id="IPR011050">
    <property type="entry name" value="Pectin_lyase_fold/virulence"/>
</dbReference>
<proteinExistence type="predicted"/>
<dbReference type="RefSeq" id="WP_148072851.1">
    <property type="nucleotide sequence ID" value="NZ_CP042913.1"/>
</dbReference>
<evidence type="ECO:0008006" key="6">
    <source>
        <dbReference type="Google" id="ProtNLM"/>
    </source>
</evidence>
<name>A0A5B9Q8Z8_9BACT</name>
<keyword evidence="2" id="KW-0325">Glycoprotein</keyword>
<sequence length="467" mass="51093">MYASVGRTVLLTIFISFPECSFAQEQLAFPGAEGYGKHTVGGRGGDVYEVTNLNDSGEGSLREAVEASGPRTVVFRVSGTIDLKKSLNIKKPYITIAGQTAPGDGIALKGHSLGIVANEVIIRHIRVRFGDESGEDKDAISGRYMSNIILDHVSASWSVDECVSIYHCENITVQWCLISESMYKSNHNKGNHGFGGIWGSNHSTYHHNLLAHHSSRNPRFASGCGNTDYRNNVLYNWGYNSCYGGEKHQQGNPKFNFSNINMVANYYKPGPATRPSEVAYRLANPTSRDGADDYGKWYVADNVVEGNDAVTADNWNGGVQPQGGSDDIAILRLEEPWPAMPIAQQTAGDAYQSVLEDVGATLPKRDALDERIIREVRSGTANYEGQTYKEDNAMPDKSKKSGIIDSQADVGGWPDLQSAPAPIDTDHDGMPDDWETRNDLDPKDPADGNNTADDGYTMLEHYLNSIE</sequence>
<accession>A0A5B9Q8Z8</accession>
<feature type="compositionally biased region" description="Basic and acidic residues" evidence="3">
    <location>
        <begin position="387"/>
        <end position="399"/>
    </location>
</feature>
<evidence type="ECO:0000313" key="5">
    <source>
        <dbReference type="Proteomes" id="UP000323917"/>
    </source>
</evidence>
<evidence type="ECO:0000256" key="3">
    <source>
        <dbReference type="SAM" id="MobiDB-lite"/>
    </source>
</evidence>
<keyword evidence="1" id="KW-0479">Metal-binding</keyword>
<evidence type="ECO:0000313" key="4">
    <source>
        <dbReference type="EMBL" id="QEG34169.1"/>
    </source>
</evidence>